<sequence length="121" mass="13224">MPPPTPIMSSSVLIGKTEGYAMATPEIGFHGSIASPLPLHQTHYQSNISDGDTISFGILFIPILHFHSLSRNATPTIAGCVNHMSLELCLFTPFPHLPHPIILILHFEPIFILRVLCGSDE</sequence>
<accession>A0A5K3G2H7</accession>
<reference evidence="1" key="1">
    <citation type="submission" date="2019-11" db="UniProtKB">
        <authorList>
            <consortium name="WormBaseParasite"/>
        </authorList>
    </citation>
    <scope>IDENTIFICATION</scope>
</reference>
<evidence type="ECO:0000313" key="1">
    <source>
        <dbReference type="WBParaSite" id="MCU_012310-RA"/>
    </source>
</evidence>
<dbReference type="AlphaFoldDB" id="A0A5K3G2H7"/>
<name>A0A5K3G2H7_MESCO</name>
<protein>
    <submittedName>
        <fullName evidence="1">Ovule protein</fullName>
    </submittedName>
</protein>
<proteinExistence type="predicted"/>
<dbReference type="WBParaSite" id="MCU_012310-RA">
    <property type="protein sequence ID" value="MCU_012310-RA"/>
    <property type="gene ID" value="MCU_012310"/>
</dbReference>
<organism evidence="1">
    <name type="scientific">Mesocestoides corti</name>
    <name type="common">Flatworm</name>
    <dbReference type="NCBI Taxonomy" id="53468"/>
    <lineage>
        <taxon>Eukaryota</taxon>
        <taxon>Metazoa</taxon>
        <taxon>Spiralia</taxon>
        <taxon>Lophotrochozoa</taxon>
        <taxon>Platyhelminthes</taxon>
        <taxon>Cestoda</taxon>
        <taxon>Eucestoda</taxon>
        <taxon>Cyclophyllidea</taxon>
        <taxon>Mesocestoididae</taxon>
        <taxon>Mesocestoides</taxon>
    </lineage>
</organism>